<evidence type="ECO:0000313" key="5">
    <source>
        <dbReference type="Proteomes" id="UP001154282"/>
    </source>
</evidence>
<dbReference type="PANTHER" id="PTHR13430">
    <property type="match status" value="1"/>
</dbReference>
<dbReference type="Pfam" id="PF10033">
    <property type="entry name" value="ATG13"/>
    <property type="match status" value="1"/>
</dbReference>
<dbReference type="PANTHER" id="PTHR13430:SF15">
    <property type="entry name" value="AUTOPHAGY-RELATED PROTEIN 13B"/>
    <property type="match status" value="1"/>
</dbReference>
<organism evidence="4 5">
    <name type="scientific">Linum tenue</name>
    <dbReference type="NCBI Taxonomy" id="586396"/>
    <lineage>
        <taxon>Eukaryota</taxon>
        <taxon>Viridiplantae</taxon>
        <taxon>Streptophyta</taxon>
        <taxon>Embryophyta</taxon>
        <taxon>Tracheophyta</taxon>
        <taxon>Spermatophyta</taxon>
        <taxon>Magnoliopsida</taxon>
        <taxon>eudicotyledons</taxon>
        <taxon>Gunneridae</taxon>
        <taxon>Pentapetalae</taxon>
        <taxon>rosids</taxon>
        <taxon>fabids</taxon>
        <taxon>Malpighiales</taxon>
        <taxon>Linaceae</taxon>
        <taxon>Linum</taxon>
    </lineage>
</organism>
<dbReference type="Gene3D" id="3.30.900.10">
    <property type="entry name" value="HORMA domain"/>
    <property type="match status" value="1"/>
</dbReference>
<accession>A0AAV0RC10</accession>
<dbReference type="GO" id="GO:1990316">
    <property type="term" value="C:Atg1/ULK1 kinase complex"/>
    <property type="evidence" value="ECO:0007669"/>
    <property type="project" value="InterPro"/>
</dbReference>
<feature type="compositionally biased region" description="Polar residues" evidence="2">
    <location>
        <begin position="570"/>
        <end position="597"/>
    </location>
</feature>
<gene>
    <name evidence="4" type="ORF">LITE_LOCUS47423</name>
</gene>
<feature type="domain" description="Autophagy-related protein 13 N-terminal" evidence="3">
    <location>
        <begin position="53"/>
        <end position="279"/>
    </location>
</feature>
<dbReference type="GO" id="GO:0034727">
    <property type="term" value="P:piecemeal microautophagy of the nucleus"/>
    <property type="evidence" value="ECO:0007669"/>
    <property type="project" value="TreeGrafter"/>
</dbReference>
<dbReference type="InterPro" id="IPR018731">
    <property type="entry name" value="Atg13_N"/>
</dbReference>
<dbReference type="AlphaFoldDB" id="A0AAV0RC10"/>
<feature type="region of interest" description="Disordered" evidence="2">
    <location>
        <begin position="568"/>
        <end position="597"/>
    </location>
</feature>
<dbReference type="GO" id="GO:0034497">
    <property type="term" value="P:protein localization to phagophore assembly site"/>
    <property type="evidence" value="ECO:0007669"/>
    <property type="project" value="TreeGrafter"/>
</dbReference>
<proteinExistence type="predicted"/>
<reference evidence="4" key="1">
    <citation type="submission" date="2022-08" db="EMBL/GenBank/DDBJ databases">
        <authorList>
            <person name="Gutierrez-Valencia J."/>
        </authorList>
    </citation>
    <scope>NUCLEOTIDE SEQUENCE</scope>
</reference>
<sequence length="635" mass="70225">MDSISPFLFSSFWDSGEPSFPREGSFDYPVVEIMASSHGNSTHSESAKTEQIITEFFAKSLHIILESRSPFVSSRNFSGEQALSSPSSSSSSSSSVRPRDKWFNLALGECPSALENLDLWRQSNFEPMVVDVILVKRGLSRNQSLKENSNPYGSDHEELLCGREEKVIERWIVQYDTRRPRETGSTSRRSSSNVLHTLYKKSILLLRSLYATARLLPAYKIFRDLNCSGKLRPFTLTHRLSSFAEPFTRKEEAEMQRFSFTPVETSSGRLCLSVLYHSSVSDASSESSTPMSPQFIPDYVGSPLADPLKRFTSLPVSSPSSLPFSRRHSWSYDRYRASPPAAFSPSPTHSEPPAANALQFGPVNLPPQYPDSSSIHKTNYGYDEYYPSPNFTPSPSPSPPVYMHGNHLSNAALLRTESAPVCIPKLKLNLQPSLPMNDNIRPLRGSKVDTSTGLPHTGVSVEKLIVKDDPKKHSGTKISTISSLQFSFSRSSSRSFHDDFDDSDFPCHFDVEDDDPTCHGSRPESFDQKAHLGDQLDPQGGGIFPIRKSQDAAVGALVRMLKKAPPLRQELSSSNIDSTHVSSTQAEQPPDTSSSILVASKTTADALEELQGYKRMKDYLLSQGGGKCNVAGICK</sequence>
<protein>
    <recommendedName>
        <fullName evidence="3">Autophagy-related protein 13 N-terminal domain-containing protein</fullName>
    </recommendedName>
</protein>
<dbReference type="InterPro" id="IPR040182">
    <property type="entry name" value="ATG13"/>
</dbReference>
<comment type="caution">
    <text evidence="4">The sequence shown here is derived from an EMBL/GenBank/DDBJ whole genome shotgun (WGS) entry which is preliminary data.</text>
</comment>
<name>A0AAV0RC10_9ROSI</name>
<dbReference type="Proteomes" id="UP001154282">
    <property type="component" value="Unassembled WGS sequence"/>
</dbReference>
<dbReference type="EMBL" id="CAMGYJ010000010">
    <property type="protein sequence ID" value="CAI0555015.1"/>
    <property type="molecule type" value="Genomic_DNA"/>
</dbReference>
<dbReference type="GO" id="GO:0000407">
    <property type="term" value="C:phagophore assembly site"/>
    <property type="evidence" value="ECO:0007669"/>
    <property type="project" value="TreeGrafter"/>
</dbReference>
<evidence type="ECO:0000256" key="1">
    <source>
        <dbReference type="ARBA" id="ARBA00023006"/>
    </source>
</evidence>
<dbReference type="GO" id="GO:0000423">
    <property type="term" value="P:mitophagy"/>
    <property type="evidence" value="ECO:0007669"/>
    <property type="project" value="TreeGrafter"/>
</dbReference>
<evidence type="ECO:0000256" key="2">
    <source>
        <dbReference type="SAM" id="MobiDB-lite"/>
    </source>
</evidence>
<dbReference type="GO" id="GO:0005829">
    <property type="term" value="C:cytosol"/>
    <property type="evidence" value="ECO:0007669"/>
    <property type="project" value="TreeGrafter"/>
</dbReference>
<keyword evidence="5" id="KW-1185">Reference proteome</keyword>
<dbReference type="InterPro" id="IPR036570">
    <property type="entry name" value="HORMA_dom_sf"/>
</dbReference>
<evidence type="ECO:0000313" key="4">
    <source>
        <dbReference type="EMBL" id="CAI0555015.1"/>
    </source>
</evidence>
<keyword evidence="1" id="KW-0072">Autophagy</keyword>
<evidence type="ECO:0000259" key="3">
    <source>
        <dbReference type="Pfam" id="PF10033"/>
    </source>
</evidence>